<sequence length="426" mass="46563">MAQGSDKAMKDKSIISMRQLTILTALFIIGSAILIIPSNLAEEAKQDAWLSALVSLGLGLLVIPIYSALCRRYPNQSLAEYCESILGKILGKTVALCFIIGFALTTAALTLRDIGDFITMQIMPETPIEAIHIFFMLVIIFGASLGVEVFARGAEIFFPWVLLLFICFVLFVVPQIEVKQLLPVLERGMIPVLRGGLTFFSFPFLDLAVFLLILPSVKRKDKVTSALLWGCIIGGTFLMITTLLSILVIGADNTARHMYPSYALAKKISLGNFLERLEAVMAVIWFLTTYFRLVLLLYASAIGLAHSLRLSEHRFLIFPLGMIVVAWSILFIPNTAYLDKLLDHWATYAVLPGLVFPIILLVADSYRSNSKQPNDNLSLNDDGSQQASGAADASNSSLLGGAGVIPMDDDPTSVLPSSGQTTPPER</sequence>
<proteinExistence type="inferred from homology"/>
<keyword evidence="3" id="KW-0813">Transport</keyword>
<feature type="transmembrane region" description="Helical" evidence="9">
    <location>
        <begin position="345"/>
        <end position="363"/>
    </location>
</feature>
<keyword evidence="7 9" id="KW-0472">Membrane</keyword>
<comment type="subcellular location">
    <subcellularLocation>
        <location evidence="1">Membrane</location>
        <topology evidence="1">Multi-pass membrane protein</topology>
    </subcellularLocation>
</comment>
<evidence type="ECO:0000256" key="5">
    <source>
        <dbReference type="ARBA" id="ARBA00022692"/>
    </source>
</evidence>
<gene>
    <name evidence="10" type="ORF">HMI46_08100</name>
</gene>
<evidence type="ECO:0000313" key="11">
    <source>
        <dbReference type="Proteomes" id="UP000552038"/>
    </source>
</evidence>
<feature type="transmembrane region" description="Helical" evidence="9">
    <location>
        <begin position="131"/>
        <end position="150"/>
    </location>
</feature>
<organism evidence="10 11">
    <name type="scientific">Paenibacillus alvei</name>
    <name type="common">Bacillus alvei</name>
    <dbReference type="NCBI Taxonomy" id="44250"/>
    <lineage>
        <taxon>Bacteria</taxon>
        <taxon>Bacillati</taxon>
        <taxon>Bacillota</taxon>
        <taxon>Bacilli</taxon>
        <taxon>Bacillales</taxon>
        <taxon>Paenibacillaceae</taxon>
        <taxon>Paenibacillus</taxon>
    </lineage>
</organism>
<evidence type="ECO:0000256" key="1">
    <source>
        <dbReference type="ARBA" id="ARBA00004141"/>
    </source>
</evidence>
<reference evidence="10 11" key="1">
    <citation type="submission" date="2020-05" db="EMBL/GenBank/DDBJ databases">
        <title>Whole genome sequencing and identification of novel metabolites from Paenibacillus alvei strain JR949.</title>
        <authorList>
            <person name="Rajendhran J."/>
            <person name="Sree Pranav P."/>
            <person name="Mahalakshmi B."/>
            <person name="Karthikeyan R."/>
        </authorList>
    </citation>
    <scope>NUCLEOTIDE SEQUENCE [LARGE SCALE GENOMIC DNA]</scope>
    <source>
        <strain evidence="10 11">JR949</strain>
    </source>
</reference>
<dbReference type="GO" id="GO:0009847">
    <property type="term" value="P:spore germination"/>
    <property type="evidence" value="ECO:0007669"/>
    <property type="project" value="InterPro"/>
</dbReference>
<evidence type="ECO:0000256" key="3">
    <source>
        <dbReference type="ARBA" id="ARBA00022448"/>
    </source>
</evidence>
<keyword evidence="5 9" id="KW-0812">Transmembrane</keyword>
<feature type="transmembrane region" description="Helical" evidence="9">
    <location>
        <begin position="48"/>
        <end position="69"/>
    </location>
</feature>
<dbReference type="PANTHER" id="PTHR34975">
    <property type="entry name" value="SPORE GERMINATION PROTEIN A2"/>
    <property type="match status" value="1"/>
</dbReference>
<evidence type="ECO:0000256" key="2">
    <source>
        <dbReference type="ARBA" id="ARBA00007998"/>
    </source>
</evidence>
<feature type="compositionally biased region" description="Low complexity" evidence="8">
    <location>
        <begin position="382"/>
        <end position="399"/>
    </location>
</feature>
<dbReference type="Pfam" id="PF03845">
    <property type="entry name" value="Spore_permease"/>
    <property type="match status" value="1"/>
</dbReference>
<dbReference type="NCBIfam" id="TIGR00912">
    <property type="entry name" value="2A0309"/>
    <property type="match status" value="1"/>
</dbReference>
<dbReference type="EMBL" id="JABFOR010000007">
    <property type="protein sequence ID" value="NOJ70511.1"/>
    <property type="molecule type" value="Genomic_DNA"/>
</dbReference>
<dbReference type="GO" id="GO:0016020">
    <property type="term" value="C:membrane"/>
    <property type="evidence" value="ECO:0007669"/>
    <property type="project" value="UniProtKB-SubCell"/>
</dbReference>
<dbReference type="AlphaFoldDB" id="A0AAP6ZVJ9"/>
<dbReference type="PANTHER" id="PTHR34975:SF2">
    <property type="entry name" value="SPORE GERMINATION PROTEIN A2"/>
    <property type="match status" value="1"/>
</dbReference>
<feature type="transmembrane region" description="Helical" evidence="9">
    <location>
        <begin position="196"/>
        <end position="214"/>
    </location>
</feature>
<dbReference type="Proteomes" id="UP000552038">
    <property type="component" value="Unassembled WGS sequence"/>
</dbReference>
<feature type="compositionally biased region" description="Polar residues" evidence="8">
    <location>
        <begin position="414"/>
        <end position="426"/>
    </location>
</feature>
<evidence type="ECO:0000256" key="4">
    <source>
        <dbReference type="ARBA" id="ARBA00022544"/>
    </source>
</evidence>
<dbReference type="Gene3D" id="1.20.1740.10">
    <property type="entry name" value="Amino acid/polyamine transporter I"/>
    <property type="match status" value="1"/>
</dbReference>
<accession>A0AAP6ZVJ9</accession>
<protein>
    <submittedName>
        <fullName evidence="10">Endospore germination permease</fullName>
    </submittedName>
</protein>
<feature type="transmembrane region" description="Helical" evidence="9">
    <location>
        <begin position="226"/>
        <end position="251"/>
    </location>
</feature>
<feature type="transmembrane region" description="Helical" evidence="9">
    <location>
        <begin position="157"/>
        <end position="176"/>
    </location>
</feature>
<evidence type="ECO:0000256" key="9">
    <source>
        <dbReference type="SAM" id="Phobius"/>
    </source>
</evidence>
<evidence type="ECO:0000256" key="8">
    <source>
        <dbReference type="SAM" id="MobiDB-lite"/>
    </source>
</evidence>
<comment type="similarity">
    <text evidence="2">Belongs to the amino acid-polyamine-organocation (APC) superfamily. Spore germination protein (SGP) (TC 2.A.3.9) family.</text>
</comment>
<feature type="transmembrane region" description="Helical" evidence="9">
    <location>
        <begin position="315"/>
        <end position="333"/>
    </location>
</feature>
<feature type="region of interest" description="Disordered" evidence="8">
    <location>
        <begin position="373"/>
        <end position="426"/>
    </location>
</feature>
<feature type="transmembrane region" description="Helical" evidence="9">
    <location>
        <begin position="20"/>
        <end position="36"/>
    </location>
</feature>
<evidence type="ECO:0000256" key="7">
    <source>
        <dbReference type="ARBA" id="ARBA00023136"/>
    </source>
</evidence>
<feature type="transmembrane region" description="Helical" evidence="9">
    <location>
        <begin position="89"/>
        <end position="111"/>
    </location>
</feature>
<keyword evidence="4" id="KW-0309">Germination</keyword>
<keyword evidence="6 9" id="KW-1133">Transmembrane helix</keyword>
<dbReference type="InterPro" id="IPR004761">
    <property type="entry name" value="Spore_GerAB"/>
</dbReference>
<feature type="transmembrane region" description="Helical" evidence="9">
    <location>
        <begin position="279"/>
        <end position="303"/>
    </location>
</feature>
<name>A0AAP6ZVJ9_PAEAL</name>
<comment type="caution">
    <text evidence="10">The sequence shown here is derived from an EMBL/GenBank/DDBJ whole genome shotgun (WGS) entry which is preliminary data.</text>
</comment>
<evidence type="ECO:0000313" key="10">
    <source>
        <dbReference type="EMBL" id="NOJ70511.1"/>
    </source>
</evidence>
<evidence type="ECO:0000256" key="6">
    <source>
        <dbReference type="ARBA" id="ARBA00022989"/>
    </source>
</evidence>